<reference evidence="1 2" key="1">
    <citation type="submission" date="2024-01" db="EMBL/GenBank/DDBJ databases">
        <title>The genomes of 5 underutilized Papilionoideae crops provide insights into root nodulation and disease resistanc.</title>
        <authorList>
            <person name="Jiang F."/>
        </authorList>
    </citation>
    <scope>NUCLEOTIDE SEQUENCE [LARGE SCALE GENOMIC DNA]</scope>
    <source>
        <strain evidence="1">DUOXIRENSHENG_FW03</strain>
        <tissue evidence="1">Leaves</tissue>
    </source>
</reference>
<sequence>MHAVNVIIGGSKVLKKILKKDEGSFTANEGAKVIVGFIALLEYDQVVVTIKKRERTIISIQLDYANGNVEVLDE</sequence>
<protein>
    <submittedName>
        <fullName evidence="1">Uncharacterized protein</fullName>
    </submittedName>
</protein>
<name>A0AAN9SVU0_PSOTE</name>
<dbReference type="AlphaFoldDB" id="A0AAN9SVU0"/>
<keyword evidence="2" id="KW-1185">Reference proteome</keyword>
<proteinExistence type="predicted"/>
<evidence type="ECO:0000313" key="2">
    <source>
        <dbReference type="Proteomes" id="UP001386955"/>
    </source>
</evidence>
<evidence type="ECO:0000313" key="1">
    <source>
        <dbReference type="EMBL" id="KAK7407248.1"/>
    </source>
</evidence>
<organism evidence="1 2">
    <name type="scientific">Psophocarpus tetragonolobus</name>
    <name type="common">Winged bean</name>
    <name type="synonym">Dolichos tetragonolobus</name>
    <dbReference type="NCBI Taxonomy" id="3891"/>
    <lineage>
        <taxon>Eukaryota</taxon>
        <taxon>Viridiplantae</taxon>
        <taxon>Streptophyta</taxon>
        <taxon>Embryophyta</taxon>
        <taxon>Tracheophyta</taxon>
        <taxon>Spermatophyta</taxon>
        <taxon>Magnoliopsida</taxon>
        <taxon>eudicotyledons</taxon>
        <taxon>Gunneridae</taxon>
        <taxon>Pentapetalae</taxon>
        <taxon>rosids</taxon>
        <taxon>fabids</taxon>
        <taxon>Fabales</taxon>
        <taxon>Fabaceae</taxon>
        <taxon>Papilionoideae</taxon>
        <taxon>50 kb inversion clade</taxon>
        <taxon>NPAAA clade</taxon>
        <taxon>indigoferoid/millettioid clade</taxon>
        <taxon>Phaseoleae</taxon>
        <taxon>Psophocarpus</taxon>
    </lineage>
</organism>
<dbReference type="Proteomes" id="UP001386955">
    <property type="component" value="Unassembled WGS sequence"/>
</dbReference>
<accession>A0AAN9SVU0</accession>
<dbReference type="EMBL" id="JAYMYS010000002">
    <property type="protein sequence ID" value="KAK7407248.1"/>
    <property type="molecule type" value="Genomic_DNA"/>
</dbReference>
<comment type="caution">
    <text evidence="1">The sequence shown here is derived from an EMBL/GenBank/DDBJ whole genome shotgun (WGS) entry which is preliminary data.</text>
</comment>
<gene>
    <name evidence="1" type="ORF">VNO78_08989</name>
</gene>